<dbReference type="EnsemblPlants" id="Pp3c14_16620V3.4">
    <property type="protein sequence ID" value="Pp3c14_16620V3.4"/>
    <property type="gene ID" value="Pp3c14_16620"/>
</dbReference>
<accession>A0A2K1JI26</accession>
<reference evidence="8" key="3">
    <citation type="submission" date="2020-12" db="UniProtKB">
        <authorList>
            <consortium name="EnsemblPlants"/>
        </authorList>
    </citation>
    <scope>IDENTIFICATION</scope>
</reference>
<dbReference type="InterPro" id="IPR011598">
    <property type="entry name" value="bHLH_dom"/>
</dbReference>
<reference evidence="7 9" key="1">
    <citation type="journal article" date="2008" name="Science">
        <title>The Physcomitrella genome reveals evolutionary insights into the conquest of land by plants.</title>
        <authorList>
            <person name="Rensing S."/>
            <person name="Lang D."/>
            <person name="Zimmer A."/>
            <person name="Terry A."/>
            <person name="Salamov A."/>
            <person name="Shapiro H."/>
            <person name="Nishiyama T."/>
            <person name="Perroud P.-F."/>
            <person name="Lindquist E."/>
            <person name="Kamisugi Y."/>
            <person name="Tanahashi T."/>
            <person name="Sakakibara K."/>
            <person name="Fujita T."/>
            <person name="Oishi K."/>
            <person name="Shin-I T."/>
            <person name="Kuroki Y."/>
            <person name="Toyoda A."/>
            <person name="Suzuki Y."/>
            <person name="Hashimoto A."/>
            <person name="Yamaguchi K."/>
            <person name="Sugano A."/>
            <person name="Kohara Y."/>
            <person name="Fujiyama A."/>
            <person name="Anterola A."/>
            <person name="Aoki S."/>
            <person name="Ashton N."/>
            <person name="Barbazuk W.B."/>
            <person name="Barker E."/>
            <person name="Bennetzen J."/>
            <person name="Bezanilla M."/>
            <person name="Blankenship R."/>
            <person name="Cho S.H."/>
            <person name="Dutcher S."/>
            <person name="Estelle M."/>
            <person name="Fawcett J.A."/>
            <person name="Gundlach H."/>
            <person name="Hanada K."/>
            <person name="Heyl A."/>
            <person name="Hicks K.A."/>
            <person name="Hugh J."/>
            <person name="Lohr M."/>
            <person name="Mayer K."/>
            <person name="Melkozernov A."/>
            <person name="Murata T."/>
            <person name="Nelson D."/>
            <person name="Pils B."/>
            <person name="Prigge M."/>
            <person name="Reiss B."/>
            <person name="Renner T."/>
            <person name="Rombauts S."/>
            <person name="Rushton P."/>
            <person name="Sanderfoot A."/>
            <person name="Schween G."/>
            <person name="Shiu S.-H."/>
            <person name="Stueber K."/>
            <person name="Theodoulou F.L."/>
            <person name="Tu H."/>
            <person name="Van de Peer Y."/>
            <person name="Verrier P.J."/>
            <person name="Waters E."/>
            <person name="Wood A."/>
            <person name="Yang L."/>
            <person name="Cove D."/>
            <person name="Cuming A."/>
            <person name="Hasebe M."/>
            <person name="Lucas S."/>
            <person name="Mishler D.B."/>
            <person name="Reski R."/>
            <person name="Grigoriev I."/>
            <person name="Quatrano R.S."/>
            <person name="Boore J.L."/>
        </authorList>
    </citation>
    <scope>NUCLEOTIDE SEQUENCE [LARGE SCALE GENOMIC DNA]</scope>
    <source>
        <strain evidence="8 9">cv. Gransden 2004</strain>
    </source>
</reference>
<dbReference type="EMBL" id="ABEU02000014">
    <property type="protein sequence ID" value="PNR41204.1"/>
    <property type="molecule type" value="Genomic_DNA"/>
</dbReference>
<dbReference type="SMART" id="SM00353">
    <property type="entry name" value="HLH"/>
    <property type="match status" value="1"/>
</dbReference>
<dbReference type="AlphaFoldDB" id="A0A2K1JI26"/>
<keyword evidence="2" id="KW-0805">Transcription regulation</keyword>
<evidence type="ECO:0000313" key="9">
    <source>
        <dbReference type="Proteomes" id="UP000006727"/>
    </source>
</evidence>
<evidence type="ECO:0000256" key="2">
    <source>
        <dbReference type="ARBA" id="ARBA00023015"/>
    </source>
</evidence>
<dbReference type="OrthoDB" id="2017571at2759"/>
<gene>
    <name evidence="8" type="primary">LOC112291935</name>
    <name evidence="7" type="ORF">PHYPA_018607</name>
</gene>
<dbReference type="Gramene" id="Pp3c14_16620V3.1">
    <property type="protein sequence ID" value="Pp3c14_16620V3.1"/>
    <property type="gene ID" value="Pp3c14_16620"/>
</dbReference>
<keyword evidence="3" id="KW-0804">Transcription</keyword>
<dbReference type="GO" id="GO:0046983">
    <property type="term" value="F:protein dimerization activity"/>
    <property type="evidence" value="ECO:0007669"/>
    <property type="project" value="InterPro"/>
</dbReference>
<protein>
    <recommendedName>
        <fullName evidence="6">BHLH domain-containing protein</fullName>
    </recommendedName>
</protein>
<evidence type="ECO:0000259" key="6">
    <source>
        <dbReference type="PROSITE" id="PS50888"/>
    </source>
</evidence>
<evidence type="ECO:0000256" key="3">
    <source>
        <dbReference type="ARBA" id="ARBA00023163"/>
    </source>
</evidence>
<comment type="subcellular location">
    <subcellularLocation>
        <location evidence="1">Nucleus</location>
    </subcellularLocation>
</comment>
<dbReference type="Gene3D" id="4.10.280.10">
    <property type="entry name" value="Helix-loop-helix DNA-binding domain"/>
    <property type="match status" value="1"/>
</dbReference>
<sequence>MSLTFRADDCNELPSMENWLNAGADWNEHHGIVDVDATATAPLFYHTAEASTTSGEDSLFDALKKGQEAISTHPTFLKLDTLELCKQNPDAVLVRTGSSSMVDSSSNEVDVSDHANSLPSTGMLVSNLLDRTGSLDESGLYMEADSPRGPLSPAALQLGKSPKGVAIKRSFEDASEASWMPAAEATHIRARKSAKQQLPKNVALSQEDLQASAAAVPYPPFVAMASSGEMAPLAIRSGVAPAFVPASAANVPPLLFPTPLTLPNVPSMEEIAQSRPKRRNVRISKDPQSVAARHRRERISDRVRVLQHFVPGGTKMDTASMLDEAIHYVKFLQQQLQTLEQIGNMSDPRFMAQPGGPMMMPQMGAMNAVSPLDLNCAVYQSYPGTSVVHPASQPPSQWPNTRPTSPFCSQGFQDSAQEQFCH</sequence>
<organism evidence="7">
    <name type="scientific">Physcomitrium patens</name>
    <name type="common">Spreading-leaved earth moss</name>
    <name type="synonym">Physcomitrella patens</name>
    <dbReference type="NCBI Taxonomy" id="3218"/>
    <lineage>
        <taxon>Eukaryota</taxon>
        <taxon>Viridiplantae</taxon>
        <taxon>Streptophyta</taxon>
        <taxon>Embryophyta</taxon>
        <taxon>Bryophyta</taxon>
        <taxon>Bryophytina</taxon>
        <taxon>Bryopsida</taxon>
        <taxon>Funariidae</taxon>
        <taxon>Funariales</taxon>
        <taxon>Funariaceae</taxon>
        <taxon>Physcomitrium</taxon>
    </lineage>
</organism>
<feature type="domain" description="BHLH" evidence="6">
    <location>
        <begin position="283"/>
        <end position="332"/>
    </location>
</feature>
<dbReference type="Proteomes" id="UP000006727">
    <property type="component" value="Chromosome 14"/>
</dbReference>
<evidence type="ECO:0000256" key="1">
    <source>
        <dbReference type="ARBA" id="ARBA00004123"/>
    </source>
</evidence>
<dbReference type="RefSeq" id="XP_024395722.1">
    <property type="nucleotide sequence ID" value="XM_024539954.2"/>
</dbReference>
<dbReference type="Gramene" id="Pp3c14_16620V3.3">
    <property type="protein sequence ID" value="Pp3c14_16620V3.3"/>
    <property type="gene ID" value="Pp3c14_16620"/>
</dbReference>
<dbReference type="GO" id="GO:0005634">
    <property type="term" value="C:nucleus"/>
    <property type="evidence" value="ECO:0007669"/>
    <property type="project" value="UniProtKB-SubCell"/>
</dbReference>
<feature type="compositionally biased region" description="Polar residues" evidence="5">
    <location>
        <begin position="398"/>
        <end position="410"/>
    </location>
</feature>
<evidence type="ECO:0000313" key="7">
    <source>
        <dbReference type="EMBL" id="PNR41204.1"/>
    </source>
</evidence>
<dbReference type="GO" id="GO:0003700">
    <property type="term" value="F:DNA-binding transcription factor activity"/>
    <property type="evidence" value="ECO:0007669"/>
    <property type="project" value="InterPro"/>
</dbReference>
<dbReference type="CDD" id="cd11454">
    <property type="entry name" value="bHLH_AtIND_like"/>
    <property type="match status" value="1"/>
</dbReference>
<name>A0A2K1JI26_PHYPA</name>
<dbReference type="PANTHER" id="PTHR45914">
    <property type="entry name" value="TRANSCRIPTION FACTOR HEC3-RELATED"/>
    <property type="match status" value="1"/>
</dbReference>
<dbReference type="InterPro" id="IPR036638">
    <property type="entry name" value="HLH_DNA-bd_sf"/>
</dbReference>
<dbReference type="SUPFAM" id="SSF47459">
    <property type="entry name" value="HLH, helix-loop-helix DNA-binding domain"/>
    <property type="match status" value="1"/>
</dbReference>
<dbReference type="EnsemblPlants" id="Pp3c14_16620V3.3">
    <property type="protein sequence ID" value="Pp3c14_16620V3.3"/>
    <property type="gene ID" value="Pp3c14_16620"/>
</dbReference>
<proteinExistence type="predicted"/>
<feature type="region of interest" description="Disordered" evidence="5">
    <location>
        <begin position="388"/>
        <end position="410"/>
    </location>
</feature>
<dbReference type="Gramene" id="Pp3c14_16620V3.4">
    <property type="protein sequence ID" value="Pp3c14_16620V3.4"/>
    <property type="gene ID" value="Pp3c14_16620"/>
</dbReference>
<dbReference type="PANTHER" id="PTHR45914:SF12">
    <property type="entry name" value="TRANSCRIPTION FACTOR BHLH87"/>
    <property type="match status" value="1"/>
</dbReference>
<evidence type="ECO:0000256" key="5">
    <source>
        <dbReference type="SAM" id="MobiDB-lite"/>
    </source>
</evidence>
<evidence type="ECO:0000256" key="4">
    <source>
        <dbReference type="ARBA" id="ARBA00023242"/>
    </source>
</evidence>
<dbReference type="EnsemblPlants" id="Pp3c14_16620V3.1">
    <property type="protein sequence ID" value="Pp3c14_16620V3.1"/>
    <property type="gene ID" value="Pp3c14_16620"/>
</dbReference>
<dbReference type="PaxDb" id="3218-PP1S48_203V6.1"/>
<reference evidence="7 9" key="2">
    <citation type="journal article" date="2018" name="Plant J.">
        <title>The Physcomitrella patens chromosome-scale assembly reveals moss genome structure and evolution.</title>
        <authorList>
            <person name="Lang D."/>
            <person name="Ullrich K.K."/>
            <person name="Murat F."/>
            <person name="Fuchs J."/>
            <person name="Jenkins J."/>
            <person name="Haas F.B."/>
            <person name="Piednoel M."/>
            <person name="Gundlach H."/>
            <person name="Van Bel M."/>
            <person name="Meyberg R."/>
            <person name="Vives C."/>
            <person name="Morata J."/>
            <person name="Symeonidi A."/>
            <person name="Hiss M."/>
            <person name="Muchero W."/>
            <person name="Kamisugi Y."/>
            <person name="Saleh O."/>
            <person name="Blanc G."/>
            <person name="Decker E.L."/>
            <person name="van Gessel N."/>
            <person name="Grimwood J."/>
            <person name="Hayes R.D."/>
            <person name="Graham S.W."/>
            <person name="Gunter L.E."/>
            <person name="McDaniel S.F."/>
            <person name="Hoernstein S.N.W."/>
            <person name="Larsson A."/>
            <person name="Li F.W."/>
            <person name="Perroud P.F."/>
            <person name="Phillips J."/>
            <person name="Ranjan P."/>
            <person name="Rokshar D.S."/>
            <person name="Rothfels C.J."/>
            <person name="Schneider L."/>
            <person name="Shu S."/>
            <person name="Stevenson D.W."/>
            <person name="Thummler F."/>
            <person name="Tillich M."/>
            <person name="Villarreal Aguilar J.C."/>
            <person name="Widiez T."/>
            <person name="Wong G.K."/>
            <person name="Wymore A."/>
            <person name="Zhang Y."/>
            <person name="Zimmer A.D."/>
            <person name="Quatrano R.S."/>
            <person name="Mayer K.F.X."/>
            <person name="Goodstein D."/>
            <person name="Casacuberta J.M."/>
            <person name="Vandepoele K."/>
            <person name="Reski R."/>
            <person name="Cuming A.C."/>
            <person name="Tuskan G.A."/>
            <person name="Maumus F."/>
            <person name="Salse J."/>
            <person name="Schmutz J."/>
            <person name="Rensing S.A."/>
        </authorList>
    </citation>
    <scope>NUCLEOTIDE SEQUENCE [LARGE SCALE GENOMIC DNA]</scope>
    <source>
        <strain evidence="8 9">cv. Gransden 2004</strain>
    </source>
</reference>
<dbReference type="InterPro" id="IPR045843">
    <property type="entry name" value="IND-like"/>
</dbReference>
<keyword evidence="4" id="KW-0539">Nucleus</keyword>
<dbReference type="GeneID" id="112291935"/>
<dbReference type="Pfam" id="PF00010">
    <property type="entry name" value="HLH"/>
    <property type="match status" value="1"/>
</dbReference>
<dbReference type="PROSITE" id="PS50888">
    <property type="entry name" value="BHLH"/>
    <property type="match status" value="1"/>
</dbReference>
<keyword evidence="9" id="KW-1185">Reference proteome</keyword>
<evidence type="ECO:0000313" key="8">
    <source>
        <dbReference type="EnsemblPlants" id="Pp3c14_16620V3.1"/>
    </source>
</evidence>